<dbReference type="AlphaFoldDB" id="E0S3M8"/>
<proteinExistence type="predicted"/>
<dbReference type="KEGG" id="bpb:bpr_II070"/>
<keyword evidence="1" id="KW-0614">Plasmid</keyword>
<geneLocation type="plasmid" evidence="1 2">
    <name>pCY360</name>
</geneLocation>
<dbReference type="RefSeq" id="WP_013282660.1">
    <property type="nucleotide sequence ID" value="NC_014389.1"/>
</dbReference>
<dbReference type="EMBL" id="CP001812">
    <property type="protein sequence ID" value="ADL36010.1"/>
    <property type="molecule type" value="Genomic_DNA"/>
</dbReference>
<sequence length="175" mass="20353">MQKDTERGLISVEAEYVSAFKAKADGFSFAFHSKKLGGDVWDKTLDDEGKRHSFCFIKPVWEKEFFQIYKDKTDGLKYIKFDGYYYDEGFDAGRGTSRCVQRGGTIVSLEKFLEEKIWKDPDKYDQLLTTRKEYTEDMQPIVAIHSMATFYDDAFEELGYDDITMDTKCGCYVEV</sequence>
<dbReference type="HOGENOM" id="CLU_1529820_0_0_9"/>
<dbReference type="Proteomes" id="UP000001299">
    <property type="component" value="Plasmid pCY360"/>
</dbReference>
<evidence type="ECO:0000313" key="2">
    <source>
        <dbReference type="Proteomes" id="UP000001299"/>
    </source>
</evidence>
<reference evidence="1 2" key="1">
    <citation type="journal article" date="2010" name="PLoS ONE">
        <title>The glycobiome of the rumen bacterium Butyrivibrio proteoclasticus B316(T) highlights adaptation to a polysaccharide-rich environment.</title>
        <authorList>
            <person name="Kelly W.J."/>
            <person name="Leahy S.C."/>
            <person name="Altermann E."/>
            <person name="Yeoman C.J."/>
            <person name="Dunne J.C."/>
            <person name="Kong Z."/>
            <person name="Pacheco D.M."/>
            <person name="Li D."/>
            <person name="Noel S.J."/>
            <person name="Moon C.D."/>
            <person name="Cookson A.L."/>
            <person name="Attwood G.T."/>
        </authorList>
    </citation>
    <scope>NUCLEOTIDE SEQUENCE [LARGE SCALE GENOMIC DNA]</scope>
    <source>
        <strain evidence="2">ATCC 51982 / DSM 14932 / B316</strain>
        <plasmid evidence="2">Plasmid pCY360</plasmid>
    </source>
</reference>
<accession>E0S3M8</accession>
<keyword evidence="2" id="KW-1185">Reference proteome</keyword>
<evidence type="ECO:0000313" key="1">
    <source>
        <dbReference type="EMBL" id="ADL36010.1"/>
    </source>
</evidence>
<protein>
    <submittedName>
        <fullName evidence="1">Uncharacterized protein</fullName>
    </submittedName>
</protein>
<name>E0S3M8_BUTPB</name>
<organism evidence="1 2">
    <name type="scientific">Butyrivibrio proteoclasticus (strain ATCC 51982 / DSM 14932 / B316)</name>
    <name type="common">Clostridium proteoclasticum</name>
    <dbReference type="NCBI Taxonomy" id="515622"/>
    <lineage>
        <taxon>Bacteria</taxon>
        <taxon>Bacillati</taxon>
        <taxon>Bacillota</taxon>
        <taxon>Clostridia</taxon>
        <taxon>Lachnospirales</taxon>
        <taxon>Lachnospiraceae</taxon>
        <taxon>Butyrivibrio</taxon>
    </lineage>
</organism>
<gene>
    <name evidence="1" type="ordered locus">bpr_II070</name>
</gene>